<dbReference type="InterPro" id="IPR046947">
    <property type="entry name" value="LytR-like"/>
</dbReference>
<proteinExistence type="predicted"/>
<evidence type="ECO:0000256" key="1">
    <source>
        <dbReference type="PROSITE-ProRule" id="PRU00169"/>
    </source>
</evidence>
<dbReference type="SMART" id="SM00448">
    <property type="entry name" value="REC"/>
    <property type="match status" value="1"/>
</dbReference>
<dbReference type="Gene3D" id="3.40.50.2300">
    <property type="match status" value="1"/>
</dbReference>
<sequence length="236" mass="27248">MSEKYNCIVIDDEPLGVELIEDFISQISFLEIKKTFNKPLDAMIFLQSNNIDIVFSDIEMPQLNGLDLFRSLPNKPYFIFITAHRDFAVDSFETGAVDYLIKPVRFERLLKAVNRVKENLDIQKKISEAQDNTERIFIKSEGKFIKILLNEIIYIEAQGNYININTTSNSYITLSTLKAMEEMLNNKLFFRVQRAFVINTEFIQSINGNMVELSNGKIIPIAINKKDELFEILGLN</sequence>
<dbReference type="PANTHER" id="PTHR37299">
    <property type="entry name" value="TRANSCRIPTIONAL REGULATOR-RELATED"/>
    <property type="match status" value="1"/>
</dbReference>
<dbReference type="InterPro" id="IPR011006">
    <property type="entry name" value="CheY-like_superfamily"/>
</dbReference>
<dbReference type="Gene3D" id="2.40.50.1020">
    <property type="entry name" value="LytTr DNA-binding domain"/>
    <property type="match status" value="1"/>
</dbReference>
<dbReference type="PROSITE" id="PS50110">
    <property type="entry name" value="RESPONSE_REGULATORY"/>
    <property type="match status" value="1"/>
</dbReference>
<evidence type="ECO:0000313" key="5">
    <source>
        <dbReference type="Proteomes" id="UP000199149"/>
    </source>
</evidence>
<dbReference type="GO" id="GO:0003677">
    <property type="term" value="F:DNA binding"/>
    <property type="evidence" value="ECO:0007669"/>
    <property type="project" value="UniProtKB-KW"/>
</dbReference>
<keyword evidence="4" id="KW-0238">DNA-binding</keyword>
<organism evidence="4 5">
    <name type="scientific">Algoriella xinjiangensis</name>
    <dbReference type="NCBI Taxonomy" id="684065"/>
    <lineage>
        <taxon>Bacteria</taxon>
        <taxon>Pseudomonadati</taxon>
        <taxon>Bacteroidota</taxon>
        <taxon>Flavobacteriia</taxon>
        <taxon>Flavobacteriales</taxon>
        <taxon>Weeksellaceae</taxon>
        <taxon>Algoriella</taxon>
    </lineage>
</organism>
<dbReference type="RefSeq" id="WP_092908181.1">
    <property type="nucleotide sequence ID" value="NZ_FOUZ01000007.1"/>
</dbReference>
<dbReference type="PROSITE" id="PS50930">
    <property type="entry name" value="HTH_LYTTR"/>
    <property type="match status" value="1"/>
</dbReference>
<feature type="modified residue" description="4-aspartylphosphate" evidence="1">
    <location>
        <position position="57"/>
    </location>
</feature>
<evidence type="ECO:0000313" key="4">
    <source>
        <dbReference type="EMBL" id="SFN15882.1"/>
    </source>
</evidence>
<dbReference type="Pfam" id="PF00072">
    <property type="entry name" value="Response_reg"/>
    <property type="match status" value="1"/>
</dbReference>
<feature type="domain" description="Response regulatory" evidence="2">
    <location>
        <begin position="6"/>
        <end position="117"/>
    </location>
</feature>
<dbReference type="OrthoDB" id="2168082at2"/>
<reference evidence="5" key="1">
    <citation type="submission" date="2016-10" db="EMBL/GenBank/DDBJ databases">
        <authorList>
            <person name="Varghese N."/>
            <person name="Submissions S."/>
        </authorList>
    </citation>
    <scope>NUCLEOTIDE SEQUENCE [LARGE SCALE GENOMIC DNA]</scope>
    <source>
        <strain evidence="5">XJ109</strain>
    </source>
</reference>
<protein>
    <submittedName>
        <fullName evidence="4">DNA-binding response regulator, LytR/AlgR family</fullName>
    </submittedName>
</protein>
<dbReference type="STRING" id="684065.SAMN05421738_107129"/>
<evidence type="ECO:0000259" key="3">
    <source>
        <dbReference type="PROSITE" id="PS50930"/>
    </source>
</evidence>
<dbReference type="InterPro" id="IPR007492">
    <property type="entry name" value="LytTR_DNA-bd_dom"/>
</dbReference>
<dbReference type="InterPro" id="IPR001789">
    <property type="entry name" value="Sig_transdc_resp-reg_receiver"/>
</dbReference>
<keyword evidence="5" id="KW-1185">Reference proteome</keyword>
<dbReference type="AlphaFoldDB" id="A0A1I4WRK7"/>
<dbReference type="GO" id="GO:0000156">
    <property type="term" value="F:phosphorelay response regulator activity"/>
    <property type="evidence" value="ECO:0007669"/>
    <property type="project" value="InterPro"/>
</dbReference>
<dbReference type="Pfam" id="PF04397">
    <property type="entry name" value="LytTR"/>
    <property type="match status" value="1"/>
</dbReference>
<dbReference type="EMBL" id="FOUZ01000007">
    <property type="protein sequence ID" value="SFN15882.1"/>
    <property type="molecule type" value="Genomic_DNA"/>
</dbReference>
<gene>
    <name evidence="4" type="ORF">SAMN05421738_107129</name>
</gene>
<keyword evidence="1" id="KW-0597">Phosphoprotein</keyword>
<evidence type="ECO:0000259" key="2">
    <source>
        <dbReference type="PROSITE" id="PS50110"/>
    </source>
</evidence>
<dbReference type="SMART" id="SM00850">
    <property type="entry name" value="LytTR"/>
    <property type="match status" value="1"/>
</dbReference>
<dbReference type="Proteomes" id="UP000199149">
    <property type="component" value="Unassembled WGS sequence"/>
</dbReference>
<dbReference type="PANTHER" id="PTHR37299:SF1">
    <property type="entry name" value="STAGE 0 SPORULATION PROTEIN A HOMOLOG"/>
    <property type="match status" value="1"/>
</dbReference>
<feature type="domain" description="HTH LytTR-type" evidence="3">
    <location>
        <begin position="136"/>
        <end position="235"/>
    </location>
</feature>
<dbReference type="SUPFAM" id="SSF52172">
    <property type="entry name" value="CheY-like"/>
    <property type="match status" value="1"/>
</dbReference>
<accession>A0A1I4WRK7</accession>
<name>A0A1I4WRK7_9FLAO</name>